<evidence type="ECO:0000256" key="2">
    <source>
        <dbReference type="PIRSR" id="PIRSR617939-2"/>
    </source>
</evidence>
<evidence type="ECO:0000256" key="1">
    <source>
        <dbReference type="ARBA" id="ARBA00023239"/>
    </source>
</evidence>
<feature type="binding site" evidence="2">
    <location>
        <position position="148"/>
    </location>
    <ligand>
        <name>substrate</name>
    </ligand>
</feature>
<dbReference type="InterPro" id="IPR013024">
    <property type="entry name" value="GGCT-like"/>
</dbReference>
<dbReference type="Pfam" id="PF13772">
    <property type="entry name" value="AIG2_2"/>
    <property type="match status" value="1"/>
</dbReference>
<evidence type="ECO:0000313" key="3">
    <source>
        <dbReference type="EMBL" id="EKO38942.1"/>
    </source>
</evidence>
<keyword evidence="1" id="KW-0456">Lyase</keyword>
<dbReference type="CDD" id="cd06661">
    <property type="entry name" value="GGCT_like"/>
    <property type="match status" value="1"/>
</dbReference>
<accession>K6FK48</accession>
<evidence type="ECO:0000313" key="4">
    <source>
        <dbReference type="Proteomes" id="UP000006272"/>
    </source>
</evidence>
<dbReference type="PATRIC" id="fig|1206767.3.peg.2298"/>
<gene>
    <name evidence="3" type="ORF">B193_2355</name>
</gene>
<dbReference type="PANTHER" id="PTHR12935">
    <property type="entry name" value="GAMMA-GLUTAMYLCYCLOTRANSFERASE"/>
    <property type="match status" value="1"/>
</dbReference>
<name>K6FK48_9BACT</name>
<organism evidence="3 4">
    <name type="scientific">Solidesulfovibrio magneticus str. Maddingley MBC34</name>
    <dbReference type="NCBI Taxonomy" id="1206767"/>
    <lineage>
        <taxon>Bacteria</taxon>
        <taxon>Pseudomonadati</taxon>
        <taxon>Thermodesulfobacteriota</taxon>
        <taxon>Desulfovibrionia</taxon>
        <taxon>Desulfovibrionales</taxon>
        <taxon>Desulfovibrionaceae</taxon>
        <taxon>Solidesulfovibrio</taxon>
    </lineage>
</organism>
<dbReference type="EMBL" id="ALAO01000189">
    <property type="protein sequence ID" value="EKO38942.1"/>
    <property type="molecule type" value="Genomic_DNA"/>
</dbReference>
<evidence type="ECO:0008006" key="5">
    <source>
        <dbReference type="Google" id="ProtNLM"/>
    </source>
</evidence>
<dbReference type="Gene3D" id="3.10.490.10">
    <property type="entry name" value="Gamma-glutamyl cyclotransferase-like"/>
    <property type="match status" value="1"/>
</dbReference>
<dbReference type="Proteomes" id="UP000006272">
    <property type="component" value="Unassembled WGS sequence"/>
</dbReference>
<dbReference type="PANTHER" id="PTHR12935:SF0">
    <property type="entry name" value="GAMMA-GLUTAMYLCYCLOTRANSFERASE"/>
    <property type="match status" value="1"/>
</dbReference>
<sequence length="215" mass="23031">MRRTIMAIPGDTAATEPTAAGRAGKLLYFCYGADMLESRIRSRCASPKVVAVARLADHRLGFYGYSPIWDGGLETVEPAPGHEVWGVVYALGLADADSLDTWQGVRLNGTGSYFHYPAEVTDDQGTVNEVLVYKKDLLGDPTLPSRSYLDVIVAAARQRGLPPQAIADLLARPARPADYPVPRYGVARREGVLPGETCADCGSLAPSRTTAPARA</sequence>
<dbReference type="InterPro" id="IPR017939">
    <property type="entry name" value="G-Glutamylcylcotransferase"/>
</dbReference>
<proteinExistence type="predicted"/>
<protein>
    <recommendedName>
        <fullName evidence="5">AIG2-like family protein</fullName>
    </recommendedName>
</protein>
<dbReference type="GO" id="GO:0003839">
    <property type="term" value="F:gamma-glutamylcyclotransferase activity"/>
    <property type="evidence" value="ECO:0007669"/>
    <property type="project" value="InterPro"/>
</dbReference>
<comment type="caution">
    <text evidence="3">The sequence shown here is derived from an EMBL/GenBank/DDBJ whole genome shotgun (WGS) entry which is preliminary data.</text>
</comment>
<dbReference type="InterPro" id="IPR036568">
    <property type="entry name" value="GGCT-like_sf"/>
</dbReference>
<dbReference type="AlphaFoldDB" id="K6FK48"/>
<reference evidence="3 4" key="1">
    <citation type="submission" date="2012-07" db="EMBL/GenBank/DDBJ databases">
        <title>Draft genome sequence of Desulfovibrio magneticus str. Maddingley MBC34 obtained from a metagenomic sequence of a methanogenic enrichment isolated from coal-seam formation water in Victoria, Australia.</title>
        <authorList>
            <person name="Greenfield P."/>
            <person name="Hendry P."/>
            <person name="Li D."/>
            <person name="Rosewarne C.P."/>
            <person name="Tran-Dinh N."/>
            <person name="Elbourne L.D.H."/>
            <person name="Paulsen I.T."/>
            <person name="Midgley D.J."/>
        </authorList>
    </citation>
    <scope>NUCLEOTIDE SEQUENCE [LARGE SCALE GENOMIC DNA]</scope>
    <source>
        <strain evidence="4">Maddingley MBC34</strain>
    </source>
</reference>
<dbReference type="SUPFAM" id="SSF110857">
    <property type="entry name" value="Gamma-glutamyl cyclotransferase-like"/>
    <property type="match status" value="1"/>
</dbReference>